<keyword evidence="8 14" id="KW-0863">Zinc-finger</keyword>
<dbReference type="UniPathway" id="UPA00143"/>
<keyword evidence="9" id="KW-0833">Ubl conjugation pathway</keyword>
<dbReference type="Pfam" id="PF13456">
    <property type="entry name" value="RVT_3"/>
    <property type="match status" value="1"/>
</dbReference>
<keyword evidence="18" id="KW-1185">Reference proteome</keyword>
<evidence type="ECO:0000256" key="11">
    <source>
        <dbReference type="ARBA" id="ARBA00022989"/>
    </source>
</evidence>
<protein>
    <recommendedName>
        <fullName evidence="4">RING-type E3 ubiquitin transferase</fullName>
        <ecNumber evidence="4">2.3.2.27</ecNumber>
    </recommendedName>
</protein>
<dbReference type="PROSITE" id="PS50089">
    <property type="entry name" value="ZF_RING_2"/>
    <property type="match status" value="1"/>
</dbReference>
<evidence type="ECO:0000256" key="5">
    <source>
        <dbReference type="ARBA" id="ARBA00022679"/>
    </source>
</evidence>
<feature type="domain" description="RING-type" evidence="16">
    <location>
        <begin position="54"/>
        <end position="96"/>
    </location>
</feature>
<proteinExistence type="inferred from homology"/>
<dbReference type="GO" id="GO:0016020">
    <property type="term" value="C:membrane"/>
    <property type="evidence" value="ECO:0007669"/>
    <property type="project" value="UniProtKB-SubCell"/>
</dbReference>
<dbReference type="InterPro" id="IPR044600">
    <property type="entry name" value="ATL1/ATL16-like"/>
</dbReference>
<keyword evidence="12 15" id="KW-0472">Membrane</keyword>
<evidence type="ECO:0000313" key="18">
    <source>
        <dbReference type="Proteomes" id="UP000323000"/>
    </source>
</evidence>
<evidence type="ECO:0000259" key="16">
    <source>
        <dbReference type="PROSITE" id="PS50089"/>
    </source>
</evidence>
<name>A0A5C7HZU3_9ROSI</name>
<evidence type="ECO:0000256" key="14">
    <source>
        <dbReference type="PROSITE-ProRule" id="PRU00175"/>
    </source>
</evidence>
<evidence type="ECO:0000256" key="4">
    <source>
        <dbReference type="ARBA" id="ARBA00012483"/>
    </source>
</evidence>
<dbReference type="Pfam" id="PF13639">
    <property type="entry name" value="zf-RING_2"/>
    <property type="match status" value="1"/>
</dbReference>
<dbReference type="Gene3D" id="3.30.420.10">
    <property type="entry name" value="Ribonuclease H-like superfamily/Ribonuclease H"/>
    <property type="match status" value="1"/>
</dbReference>
<dbReference type="SUPFAM" id="SSF57850">
    <property type="entry name" value="RING/U-box"/>
    <property type="match status" value="1"/>
</dbReference>
<dbReference type="EMBL" id="VAHF01000004">
    <property type="protein sequence ID" value="TXG62450.1"/>
    <property type="molecule type" value="Genomic_DNA"/>
</dbReference>
<dbReference type="OrthoDB" id="8062037at2759"/>
<keyword evidence="10" id="KW-0862">Zinc</keyword>
<keyword evidence="7" id="KW-0479">Metal-binding</keyword>
<evidence type="ECO:0000256" key="15">
    <source>
        <dbReference type="SAM" id="Phobius"/>
    </source>
</evidence>
<dbReference type="GO" id="GO:0008270">
    <property type="term" value="F:zinc ion binding"/>
    <property type="evidence" value="ECO:0007669"/>
    <property type="project" value="UniProtKB-KW"/>
</dbReference>
<evidence type="ECO:0000256" key="3">
    <source>
        <dbReference type="ARBA" id="ARBA00004906"/>
    </source>
</evidence>
<dbReference type="GO" id="GO:0016567">
    <property type="term" value="P:protein ubiquitination"/>
    <property type="evidence" value="ECO:0007669"/>
    <property type="project" value="UniProtKB-UniPathway"/>
</dbReference>
<evidence type="ECO:0000256" key="7">
    <source>
        <dbReference type="ARBA" id="ARBA00022723"/>
    </source>
</evidence>
<dbReference type="InterPro" id="IPR036397">
    <property type="entry name" value="RNaseH_sf"/>
</dbReference>
<evidence type="ECO:0000256" key="8">
    <source>
        <dbReference type="ARBA" id="ARBA00022771"/>
    </source>
</evidence>
<evidence type="ECO:0000256" key="12">
    <source>
        <dbReference type="ARBA" id="ARBA00023136"/>
    </source>
</evidence>
<dbReference type="PANTHER" id="PTHR46913:SF1">
    <property type="entry name" value="RING-H2 FINGER PROTEIN ATL16"/>
    <property type="match status" value="1"/>
</dbReference>
<dbReference type="EC" id="2.3.2.27" evidence="4"/>
<dbReference type="SMART" id="SM00184">
    <property type="entry name" value="RING"/>
    <property type="match status" value="1"/>
</dbReference>
<keyword evidence="5" id="KW-0808">Transferase</keyword>
<evidence type="ECO:0000256" key="1">
    <source>
        <dbReference type="ARBA" id="ARBA00000900"/>
    </source>
</evidence>
<sequence length="208" mass="23526">MRVDRLEITNDHMIFITITTLLAIAFVGRRFWRRNGLQELTFRQNPNKNGAAFCTVCLDEITEGDKFRRLPECKHCFHVECIDVWFQSRSTCPLCRNDVGFVCGGRGSNEQQEELVASNPSLADREIHIINDSKVVVSWINGENFGNFKLVELIYEVRLLLLTLRGLSVLHRSRDSNSESDSLAKLGSSGSRFGLLVFPLSFVLAVSS</sequence>
<comment type="similarity">
    <text evidence="13">Belongs to the RING-type zinc finger family. ATL subfamily.</text>
</comment>
<dbReference type="GO" id="GO:0003676">
    <property type="term" value="F:nucleic acid binding"/>
    <property type="evidence" value="ECO:0007669"/>
    <property type="project" value="InterPro"/>
</dbReference>
<evidence type="ECO:0000256" key="13">
    <source>
        <dbReference type="ARBA" id="ARBA00024209"/>
    </source>
</evidence>
<keyword evidence="6 15" id="KW-0812">Transmembrane</keyword>
<dbReference type="InterPro" id="IPR001841">
    <property type="entry name" value="Znf_RING"/>
</dbReference>
<dbReference type="CDD" id="cd16461">
    <property type="entry name" value="RING-H2_EL5-like"/>
    <property type="match status" value="1"/>
</dbReference>
<dbReference type="InterPro" id="IPR002156">
    <property type="entry name" value="RNaseH_domain"/>
</dbReference>
<accession>A0A5C7HZU3</accession>
<dbReference type="InterPro" id="IPR013083">
    <property type="entry name" value="Znf_RING/FYVE/PHD"/>
</dbReference>
<organism evidence="17 18">
    <name type="scientific">Acer yangbiense</name>
    <dbReference type="NCBI Taxonomy" id="1000413"/>
    <lineage>
        <taxon>Eukaryota</taxon>
        <taxon>Viridiplantae</taxon>
        <taxon>Streptophyta</taxon>
        <taxon>Embryophyta</taxon>
        <taxon>Tracheophyta</taxon>
        <taxon>Spermatophyta</taxon>
        <taxon>Magnoliopsida</taxon>
        <taxon>eudicotyledons</taxon>
        <taxon>Gunneridae</taxon>
        <taxon>Pentapetalae</taxon>
        <taxon>rosids</taxon>
        <taxon>malvids</taxon>
        <taxon>Sapindales</taxon>
        <taxon>Sapindaceae</taxon>
        <taxon>Hippocastanoideae</taxon>
        <taxon>Acereae</taxon>
        <taxon>Acer</taxon>
    </lineage>
</organism>
<evidence type="ECO:0000256" key="9">
    <source>
        <dbReference type="ARBA" id="ARBA00022786"/>
    </source>
</evidence>
<comment type="pathway">
    <text evidence="3">Protein modification; protein ubiquitination.</text>
</comment>
<comment type="catalytic activity">
    <reaction evidence="1">
        <text>S-ubiquitinyl-[E2 ubiquitin-conjugating enzyme]-L-cysteine + [acceptor protein]-L-lysine = [E2 ubiquitin-conjugating enzyme]-L-cysteine + N(6)-ubiquitinyl-[acceptor protein]-L-lysine.</text>
        <dbReference type="EC" id="2.3.2.27"/>
    </reaction>
</comment>
<gene>
    <name evidence="17" type="ORF">EZV62_009444</name>
</gene>
<dbReference type="AlphaFoldDB" id="A0A5C7HZU3"/>
<dbReference type="PANTHER" id="PTHR46913">
    <property type="entry name" value="RING-H2 FINGER PROTEIN ATL16"/>
    <property type="match status" value="1"/>
</dbReference>
<evidence type="ECO:0000256" key="2">
    <source>
        <dbReference type="ARBA" id="ARBA00004167"/>
    </source>
</evidence>
<feature type="transmembrane region" description="Helical" evidence="15">
    <location>
        <begin position="12"/>
        <end position="32"/>
    </location>
</feature>
<evidence type="ECO:0000256" key="6">
    <source>
        <dbReference type="ARBA" id="ARBA00022692"/>
    </source>
</evidence>
<evidence type="ECO:0000256" key="10">
    <source>
        <dbReference type="ARBA" id="ARBA00022833"/>
    </source>
</evidence>
<comment type="subcellular location">
    <subcellularLocation>
        <location evidence="2">Membrane</location>
        <topology evidence="2">Single-pass membrane protein</topology>
    </subcellularLocation>
</comment>
<dbReference type="GO" id="GO:0061630">
    <property type="term" value="F:ubiquitin protein ligase activity"/>
    <property type="evidence" value="ECO:0007669"/>
    <property type="project" value="UniProtKB-EC"/>
</dbReference>
<comment type="caution">
    <text evidence="17">The sequence shown here is derived from an EMBL/GenBank/DDBJ whole genome shotgun (WGS) entry which is preliminary data.</text>
</comment>
<dbReference type="Proteomes" id="UP000323000">
    <property type="component" value="Chromosome 4"/>
</dbReference>
<evidence type="ECO:0000313" key="17">
    <source>
        <dbReference type="EMBL" id="TXG62450.1"/>
    </source>
</evidence>
<dbReference type="Gene3D" id="3.30.40.10">
    <property type="entry name" value="Zinc/RING finger domain, C3HC4 (zinc finger)"/>
    <property type="match status" value="1"/>
</dbReference>
<dbReference type="GO" id="GO:0004523">
    <property type="term" value="F:RNA-DNA hybrid ribonuclease activity"/>
    <property type="evidence" value="ECO:0007669"/>
    <property type="project" value="InterPro"/>
</dbReference>
<reference evidence="18" key="1">
    <citation type="journal article" date="2019" name="Gigascience">
        <title>De novo genome assembly of the endangered Acer yangbiense, a plant species with extremely small populations endemic to Yunnan Province, China.</title>
        <authorList>
            <person name="Yang J."/>
            <person name="Wariss H.M."/>
            <person name="Tao L."/>
            <person name="Zhang R."/>
            <person name="Yun Q."/>
            <person name="Hollingsworth P."/>
            <person name="Dao Z."/>
            <person name="Luo G."/>
            <person name="Guo H."/>
            <person name="Ma Y."/>
            <person name="Sun W."/>
        </authorList>
    </citation>
    <scope>NUCLEOTIDE SEQUENCE [LARGE SCALE GENOMIC DNA]</scope>
    <source>
        <strain evidence="18">cv. Malutang</strain>
    </source>
</reference>
<keyword evidence="11 15" id="KW-1133">Transmembrane helix</keyword>